<comment type="caution">
    <text evidence="1">The sequence shown here is derived from an EMBL/GenBank/DDBJ whole genome shotgun (WGS) entry which is preliminary data.</text>
</comment>
<name>A0ACC2IIT7_9PLEO</name>
<sequence>MPFLDVCHLFFNPGVTIEDEASIFGQEWRMTVKYVLSQAGLKAGYTSRLTSEHDLWFFLIWETEDSRRQYYHQTTGFGFVSQRMARLPNMFFFGNASYQELDKTSAWTIDVLGAEMKDVSDPKHTQDLERRSGVHEQQFVELLDQHNFVARQKGAELENLYQSNDFGDAFVGLVSSDLRRDQDSRDGFRWDRFSVELQKCEPSPYPSCTQVDVPVDIADLTGRQPWEYGVLRYDDSEYSDTAYPMDLNFRPMSTIGMANKFVAESDHQQIEQSKADNGYTMCIISLSAEFSHLNNDSRDEIDDLREEIGLQDGIQGLRELSILRMTGSQTERQNVRLLCAWNTTSDLESWRQDPAFQVRCNVDSIWTSDDTGLSKLAWEDMPLTVDKQSWQHVDKILEIINFTFTRDLSTAEREAFQHRACALTNTMSSCWSGDIDERPVVYAEDPIWTQYDGAGTSCILLLAWDGVSQRRAWLRNFMANGFVWTGHLAHVLGAVCPHVHSGTYSMVKVYTYGGAHDAPPDIEDENDAGDDSDRDMGF</sequence>
<organism evidence="1 2">
    <name type="scientific">Boeremia exigua</name>
    <dbReference type="NCBI Taxonomy" id="749465"/>
    <lineage>
        <taxon>Eukaryota</taxon>
        <taxon>Fungi</taxon>
        <taxon>Dikarya</taxon>
        <taxon>Ascomycota</taxon>
        <taxon>Pezizomycotina</taxon>
        <taxon>Dothideomycetes</taxon>
        <taxon>Pleosporomycetidae</taxon>
        <taxon>Pleosporales</taxon>
        <taxon>Pleosporineae</taxon>
        <taxon>Didymellaceae</taxon>
        <taxon>Boeremia</taxon>
    </lineage>
</organism>
<accession>A0ACC2IIT7</accession>
<proteinExistence type="predicted"/>
<reference evidence="1" key="1">
    <citation type="submission" date="2022-11" db="EMBL/GenBank/DDBJ databases">
        <title>Genome Sequence of Boeremia exigua.</title>
        <authorList>
            <person name="Buettner E."/>
        </authorList>
    </citation>
    <scope>NUCLEOTIDE SEQUENCE</scope>
    <source>
        <strain evidence="1">CU02</strain>
    </source>
</reference>
<keyword evidence="2" id="KW-1185">Reference proteome</keyword>
<gene>
    <name evidence="1" type="ORF">OPT61_g3188</name>
</gene>
<dbReference type="Proteomes" id="UP001153331">
    <property type="component" value="Unassembled WGS sequence"/>
</dbReference>
<evidence type="ECO:0000313" key="1">
    <source>
        <dbReference type="EMBL" id="KAJ8115072.1"/>
    </source>
</evidence>
<dbReference type="EMBL" id="JAPHNI010000159">
    <property type="protein sequence ID" value="KAJ8115072.1"/>
    <property type="molecule type" value="Genomic_DNA"/>
</dbReference>
<evidence type="ECO:0000313" key="2">
    <source>
        <dbReference type="Proteomes" id="UP001153331"/>
    </source>
</evidence>
<protein>
    <submittedName>
        <fullName evidence="1">Uncharacterized protein</fullName>
    </submittedName>
</protein>